<keyword evidence="3 5" id="KW-1133">Transmembrane helix</keyword>
<dbReference type="GO" id="GO:0008237">
    <property type="term" value="F:metallopeptidase activity"/>
    <property type="evidence" value="ECO:0007669"/>
    <property type="project" value="UniProtKB-KW"/>
</dbReference>
<keyword evidence="6" id="KW-0645">Protease</keyword>
<keyword evidence="2 5" id="KW-0812">Transmembrane</keyword>
<dbReference type="RefSeq" id="WP_068662753.1">
    <property type="nucleotide sequence ID" value="NZ_LYPB01000049.1"/>
</dbReference>
<sequence length="281" mass="30721">MQWRGREGSGNIEDRRGMSTGGKGIIGGGLGLVIVLIITLLGGNTEDLLGGLQGNSQQQSSSYTESAQDKEMKEFVSVVLADTEKVWAEEFRKEGLTYTNPKLVLYMNQVQSACGSASSSVGPFYCPGDGKLYIDLSFFQELKDKYKAPGDFAIAYVIAHEVGHHVQTLLGTTDKLDALRQNLSERDYNTYQVRFELQADYLAGVWANHEQQMNLLEMGDVEEALGAASAVGDDRLQKQAQGYVVPETFTHGTSQQRANWFKKGYSTGTIEGGDTFSASSL</sequence>
<dbReference type="GO" id="GO:0016020">
    <property type="term" value="C:membrane"/>
    <property type="evidence" value="ECO:0007669"/>
    <property type="project" value="UniProtKB-SubCell"/>
</dbReference>
<gene>
    <name evidence="6" type="ORF">A8708_30290</name>
</gene>
<feature type="transmembrane region" description="Helical" evidence="5">
    <location>
        <begin position="21"/>
        <end position="43"/>
    </location>
</feature>
<comment type="subcellular location">
    <subcellularLocation>
        <location evidence="1">Membrane</location>
        <topology evidence="1">Single-pass membrane protein</topology>
    </subcellularLocation>
</comment>
<evidence type="ECO:0000256" key="4">
    <source>
        <dbReference type="ARBA" id="ARBA00023136"/>
    </source>
</evidence>
<keyword evidence="6" id="KW-0378">Hydrolase</keyword>
<evidence type="ECO:0000313" key="6">
    <source>
        <dbReference type="EMBL" id="OAS21177.1"/>
    </source>
</evidence>
<reference evidence="6 7" key="1">
    <citation type="submission" date="2016-05" db="EMBL/GenBank/DDBJ databases">
        <title>Paenibacillus sp. 1ZS3-15 nov., isolated from the rhizosphere soil.</title>
        <authorList>
            <person name="Zhang X.X."/>
            <person name="Zhang J."/>
        </authorList>
    </citation>
    <scope>NUCLEOTIDE SEQUENCE [LARGE SCALE GENOMIC DNA]</scope>
    <source>
        <strain evidence="6 7">1ZS3-15</strain>
    </source>
</reference>
<keyword evidence="7" id="KW-1185">Reference proteome</keyword>
<keyword evidence="6" id="KW-0482">Metalloprotease</keyword>
<accession>A0A198AIX4</accession>
<dbReference type="PANTHER" id="PTHR30168:SF0">
    <property type="entry name" value="INNER MEMBRANE PROTEIN"/>
    <property type="match status" value="1"/>
</dbReference>
<dbReference type="GO" id="GO:0006508">
    <property type="term" value="P:proteolysis"/>
    <property type="evidence" value="ECO:0007669"/>
    <property type="project" value="UniProtKB-KW"/>
</dbReference>
<organism evidence="6 7">
    <name type="scientific">Paenibacillus oryzisoli</name>
    <dbReference type="NCBI Taxonomy" id="1850517"/>
    <lineage>
        <taxon>Bacteria</taxon>
        <taxon>Bacillati</taxon>
        <taxon>Bacillota</taxon>
        <taxon>Bacilli</taxon>
        <taxon>Bacillales</taxon>
        <taxon>Paenibacillaceae</taxon>
        <taxon>Paenibacillus</taxon>
    </lineage>
</organism>
<evidence type="ECO:0000256" key="2">
    <source>
        <dbReference type="ARBA" id="ARBA00022692"/>
    </source>
</evidence>
<dbReference type="InterPro" id="IPR007343">
    <property type="entry name" value="Uncharacterised_pept_Zn_put"/>
</dbReference>
<dbReference type="Proteomes" id="UP000078454">
    <property type="component" value="Unassembled WGS sequence"/>
</dbReference>
<evidence type="ECO:0000313" key="7">
    <source>
        <dbReference type="Proteomes" id="UP000078454"/>
    </source>
</evidence>
<evidence type="ECO:0000256" key="3">
    <source>
        <dbReference type="ARBA" id="ARBA00022989"/>
    </source>
</evidence>
<evidence type="ECO:0000256" key="5">
    <source>
        <dbReference type="SAM" id="Phobius"/>
    </source>
</evidence>
<comment type="caution">
    <text evidence="6">The sequence shown here is derived from an EMBL/GenBank/DDBJ whole genome shotgun (WGS) entry which is preliminary data.</text>
</comment>
<protein>
    <submittedName>
        <fullName evidence="6">Metalloprotease</fullName>
    </submittedName>
</protein>
<name>A0A198AIX4_9BACL</name>
<dbReference type="AlphaFoldDB" id="A0A198AIX4"/>
<dbReference type="OrthoDB" id="9774900at2"/>
<dbReference type="EMBL" id="LYPB01000049">
    <property type="protein sequence ID" value="OAS21177.1"/>
    <property type="molecule type" value="Genomic_DNA"/>
</dbReference>
<proteinExistence type="predicted"/>
<keyword evidence="4 5" id="KW-0472">Membrane</keyword>
<evidence type="ECO:0000256" key="1">
    <source>
        <dbReference type="ARBA" id="ARBA00004167"/>
    </source>
</evidence>
<dbReference type="PANTHER" id="PTHR30168">
    <property type="entry name" value="PUTATIVE MEMBRANE PROTEIN YPFJ"/>
    <property type="match status" value="1"/>
</dbReference>
<dbReference type="Pfam" id="PF04228">
    <property type="entry name" value="Zn_peptidase"/>
    <property type="match status" value="1"/>
</dbReference>